<evidence type="ECO:0000313" key="2">
    <source>
        <dbReference type="Proteomes" id="UP001164571"/>
    </source>
</evidence>
<name>A0A9X9JQG6_9CAUD</name>
<dbReference type="EMBL" id="ON932078">
    <property type="protein sequence ID" value="UYA98666.1"/>
    <property type="molecule type" value="Genomic_DNA"/>
</dbReference>
<reference evidence="1" key="1">
    <citation type="submission" date="2022-07" db="EMBL/GenBank/DDBJ databases">
        <title>Comparative analysis of new lytic phages for the biological control of phytopathogenic Xanthomonas spp.</title>
        <authorList>
            <person name="Domingo-Calap M.L."/>
            <person name="Bernabeu-Gimeno M."/>
            <person name="Aure C.M."/>
            <person name="Marco-Noales E."/>
            <person name="Domingo-Calap P."/>
        </authorList>
    </citation>
    <scope>NUCLEOTIDE SEQUENCE</scope>
</reference>
<organism evidence="1 2">
    <name type="scientific">Xanthomonas phage vB_Xar_IVIA-DoCa4</name>
    <dbReference type="NCBI Taxonomy" id="2975531"/>
    <lineage>
        <taxon>Viruses</taxon>
        <taxon>Duplodnaviria</taxon>
        <taxon>Heunggongvirae</taxon>
        <taxon>Uroviricota</taxon>
        <taxon>Caudoviricetes</taxon>
        <taxon>Autographivirales</taxon>
        <taxon>Autonotataviridae</taxon>
        <taxon>Gujervirinae</taxon>
        <taxon>Pradovirus</taxon>
        <taxon>Pradovirus IVIADoCa4</taxon>
    </lineage>
</organism>
<dbReference type="Proteomes" id="UP001164571">
    <property type="component" value="Segment"/>
</dbReference>
<gene>
    <name evidence="1" type="ORF">IVIADoCa4_46</name>
</gene>
<sequence length="401" mass="44223">MANHFRLYERPLMADETEAALTVTGVLEGYTSGEAYESRLQINNSIGRCTVEIVEANLPPGAAVRVDNVTKEVVVKWDAFEVVAEELNAVPNGDFEEGDNGQWYFGNGWSIEAGGAETGTYSGVFQNFKGISSIESVRLPYTPGTPIKGQCRFQQGASSKGNLVGRALLIWCDANGNMLPGGEGVSFTGGYLIRSGSNGEWKTSTVTGASREAAMVAIGFNCNRKKQNRLARVDNFTWNHKYTLGQVGDDTYFLHIKVTDSLNRVAYWKGNIEEYGIFITSQLYGFYQSDQLSASSAFVRYTNVDMLPPEEYTLAASSFGSWEFKNIRNEYTADPESVQATSAFVGWELKSIRKEYNVEEPETVIATSGFHSFTLKQHPVVNQPLDATVISKSGFVSWSFV</sequence>
<dbReference type="Gene3D" id="2.60.120.260">
    <property type="entry name" value="Galactose-binding domain-like"/>
    <property type="match status" value="1"/>
</dbReference>
<keyword evidence="2" id="KW-1185">Reference proteome</keyword>
<accession>A0A9X9JQG6</accession>
<evidence type="ECO:0000313" key="1">
    <source>
        <dbReference type="EMBL" id="UYA98666.1"/>
    </source>
</evidence>
<evidence type="ECO:0008006" key="3">
    <source>
        <dbReference type="Google" id="ProtNLM"/>
    </source>
</evidence>
<protein>
    <recommendedName>
        <fullName evidence="3">Tail fiber protein</fullName>
    </recommendedName>
</protein>
<proteinExistence type="predicted"/>